<feature type="domain" description="DDE-1" evidence="1">
    <location>
        <begin position="99"/>
        <end position="187"/>
    </location>
</feature>
<proteinExistence type="predicted"/>
<protein>
    <submittedName>
        <fullName evidence="2">Zinc finger protein</fullName>
    </submittedName>
</protein>
<gene>
    <name evidence="2" type="ORF">RHS01_03160</name>
</gene>
<dbReference type="EMBL" id="JACYCF010000003">
    <property type="protein sequence ID" value="KAF8758803.1"/>
    <property type="molecule type" value="Genomic_DNA"/>
</dbReference>
<evidence type="ECO:0000259" key="1">
    <source>
        <dbReference type="Pfam" id="PF03184"/>
    </source>
</evidence>
<accession>A0A8H7IIM9</accession>
<evidence type="ECO:0000313" key="3">
    <source>
        <dbReference type="Proteomes" id="UP000614334"/>
    </source>
</evidence>
<evidence type="ECO:0000313" key="2">
    <source>
        <dbReference type="EMBL" id="KAF8758803.1"/>
    </source>
</evidence>
<dbReference type="GO" id="GO:0003676">
    <property type="term" value="F:nucleic acid binding"/>
    <property type="evidence" value="ECO:0007669"/>
    <property type="project" value="InterPro"/>
</dbReference>
<dbReference type="Proteomes" id="UP000614334">
    <property type="component" value="Unassembled WGS sequence"/>
</dbReference>
<dbReference type="Pfam" id="PF03184">
    <property type="entry name" value="DDE_1"/>
    <property type="match status" value="1"/>
</dbReference>
<dbReference type="AlphaFoldDB" id="A0A8H7IIM9"/>
<reference evidence="2" key="1">
    <citation type="submission" date="2020-09" db="EMBL/GenBank/DDBJ databases">
        <title>Comparative genome analyses of four rice-infecting Rhizoctonia solani isolates reveal extensive enrichment of homogalacturonan modification genes.</title>
        <authorList>
            <person name="Lee D.-Y."/>
            <person name="Jeon J."/>
            <person name="Kim K.-T."/>
            <person name="Cheong K."/>
            <person name="Song H."/>
            <person name="Choi G."/>
            <person name="Ko J."/>
            <person name="Opiyo S.O."/>
            <person name="Zuo S."/>
            <person name="Madhav S."/>
            <person name="Lee Y.-H."/>
            <person name="Wang G.-L."/>
        </authorList>
    </citation>
    <scope>NUCLEOTIDE SEQUENCE</scope>
    <source>
        <strain evidence="2">AG1-IA B2</strain>
    </source>
</reference>
<sequence>MGDPAAYLGKHWIEQFLNCHPELKVTTSKRIDEKCVMAKNPANVMEFYVILSNVLQGYKIDHTCIFNLDEKGFPMGLTGKEKVVILTRDHRDGYAGGIEYIKAFDEWTAEKASNGQWRCLILDGHGSHLTYEFLQYAWDAHIIVIGLPSHTTDFLQPLDRVVFCALQQYYSQAVGKRMQQMLHVTKSSFSFVLHTARVQAYTEENILSAFEATGIWPLEPYWSLLMQEFLKTACNQSAGSSSKVHALSDRRVDIMDNARALIKDNTASAKALQQALAEVLSLAESSKTQATLVEEDLQQLRGSVEEKTKKKPQNG</sequence>
<dbReference type="InterPro" id="IPR004875">
    <property type="entry name" value="DDE_SF_endonuclease_dom"/>
</dbReference>
<comment type="caution">
    <text evidence="2">The sequence shown here is derived from an EMBL/GenBank/DDBJ whole genome shotgun (WGS) entry which is preliminary data.</text>
</comment>
<name>A0A8H7IIM9_9AGAM</name>
<organism evidence="2 3">
    <name type="scientific">Rhizoctonia solani</name>
    <dbReference type="NCBI Taxonomy" id="456999"/>
    <lineage>
        <taxon>Eukaryota</taxon>
        <taxon>Fungi</taxon>
        <taxon>Dikarya</taxon>
        <taxon>Basidiomycota</taxon>
        <taxon>Agaricomycotina</taxon>
        <taxon>Agaricomycetes</taxon>
        <taxon>Cantharellales</taxon>
        <taxon>Ceratobasidiaceae</taxon>
        <taxon>Rhizoctonia</taxon>
    </lineage>
</organism>